<dbReference type="GeneID" id="94425383"/>
<sequence>MLRPVSHDSLFTVAPRKSPGNLFGRQLSSAPANYRFFFVLLSFFILAEAGGFDSLPKALPPLNSGYAQSAAARSAPESESILEARGPVQDAESVSETLYVAAPAEPGEARAELPLGEEPASLDFLTTARSTDLFTTTNTAPSLDELFSSEFGRNKPEEENIHSYSNGAATLNRTMLPGRSDDGDESPYSDAQGFADSPAGASQDNGEVTPSHSEDVSSAFSDGWRLPAPTLPHHSAVPGQESPSKSTSAEGELLTDPHLLPAVTRSESQSYTAPSGVDAAAGATEEGPVLQTPAQAARQAQFVAPTESQRTPSHSEDVPSAFSDSWRVTAPTSPHQGGVREQESLSKSRFVEGELLTFPHLLRAVRRSGSQSPFQQHTGVAPTAGAVEVSEEAVLQTDAQAARQAQSTPSTESQSTVVRENAGSAVQGTLFEHSGAQDLEPARALDDEITGPAKEGGLSETPSLRSKQRSPSSLRPVPSRDHLKGRRSAPVKAPKQHKKLWRLLTALAVLALSAGGAYYYSKGSRKADEQ</sequence>
<protein>
    <submittedName>
        <fullName evidence="2">Uncharacterized protein</fullName>
    </submittedName>
</protein>
<feature type="region of interest" description="Disordered" evidence="1">
    <location>
        <begin position="397"/>
        <end position="420"/>
    </location>
</feature>
<keyword evidence="3" id="KW-1185">Reference proteome</keyword>
<feature type="region of interest" description="Disordered" evidence="1">
    <location>
        <begin position="449"/>
        <end position="496"/>
    </location>
</feature>
<feature type="compositionally biased region" description="Basic residues" evidence="1">
    <location>
        <begin position="483"/>
        <end position="496"/>
    </location>
</feature>
<evidence type="ECO:0000256" key="1">
    <source>
        <dbReference type="SAM" id="MobiDB-lite"/>
    </source>
</evidence>
<reference evidence="2 3" key="1">
    <citation type="journal article" date="2017" name="Int. J. Parasitol.">
        <title>The genome of the protozoan parasite Cystoisospora suis and a reverse vaccinology approach to identify vaccine candidates.</title>
        <authorList>
            <person name="Palmieri N."/>
            <person name="Shrestha A."/>
            <person name="Ruttkowski B."/>
            <person name="Beck T."/>
            <person name="Vogl C."/>
            <person name="Tomley F."/>
            <person name="Blake D.P."/>
            <person name="Joachim A."/>
        </authorList>
    </citation>
    <scope>NUCLEOTIDE SEQUENCE [LARGE SCALE GENOMIC DNA]</scope>
    <source>
        <strain evidence="2 3">Wien I</strain>
    </source>
</reference>
<name>A0A2C6LAS0_9APIC</name>
<evidence type="ECO:0000313" key="3">
    <source>
        <dbReference type="Proteomes" id="UP000221165"/>
    </source>
</evidence>
<feature type="compositionally biased region" description="Polar residues" evidence="1">
    <location>
        <begin position="162"/>
        <end position="173"/>
    </location>
</feature>
<proteinExistence type="predicted"/>
<feature type="compositionally biased region" description="Polar residues" evidence="1">
    <location>
        <begin position="200"/>
        <end position="220"/>
    </location>
</feature>
<feature type="compositionally biased region" description="Polar residues" evidence="1">
    <location>
        <begin position="397"/>
        <end position="418"/>
    </location>
</feature>
<evidence type="ECO:0000313" key="2">
    <source>
        <dbReference type="EMBL" id="PHJ24174.1"/>
    </source>
</evidence>
<dbReference type="AlphaFoldDB" id="A0A2C6LAS0"/>
<dbReference type="RefSeq" id="XP_067925847.1">
    <property type="nucleotide sequence ID" value="XM_068062172.1"/>
</dbReference>
<comment type="caution">
    <text evidence="2">The sequence shown here is derived from an EMBL/GenBank/DDBJ whole genome shotgun (WGS) entry which is preliminary data.</text>
</comment>
<dbReference type="VEuPathDB" id="ToxoDB:CSUI_001969"/>
<organism evidence="2 3">
    <name type="scientific">Cystoisospora suis</name>
    <dbReference type="NCBI Taxonomy" id="483139"/>
    <lineage>
        <taxon>Eukaryota</taxon>
        <taxon>Sar</taxon>
        <taxon>Alveolata</taxon>
        <taxon>Apicomplexa</taxon>
        <taxon>Conoidasida</taxon>
        <taxon>Coccidia</taxon>
        <taxon>Eucoccidiorida</taxon>
        <taxon>Eimeriorina</taxon>
        <taxon>Sarcocystidae</taxon>
        <taxon>Cystoisospora</taxon>
    </lineage>
</organism>
<feature type="region of interest" description="Disordered" evidence="1">
    <location>
        <begin position="157"/>
        <end position="322"/>
    </location>
</feature>
<dbReference type="EMBL" id="MIGC01000815">
    <property type="protein sequence ID" value="PHJ24174.1"/>
    <property type="molecule type" value="Genomic_DNA"/>
</dbReference>
<dbReference type="Proteomes" id="UP000221165">
    <property type="component" value="Unassembled WGS sequence"/>
</dbReference>
<gene>
    <name evidence="2" type="ORF">CSUI_001969</name>
</gene>
<accession>A0A2C6LAS0</accession>